<dbReference type="UniPathway" id="UPA00060"/>
<dbReference type="GO" id="GO:0009228">
    <property type="term" value="P:thiamine biosynthetic process"/>
    <property type="evidence" value="ECO:0007669"/>
    <property type="project" value="UniProtKB-UniRule"/>
</dbReference>
<evidence type="ECO:0000256" key="9">
    <source>
        <dbReference type="ARBA" id="ARBA00023239"/>
    </source>
</evidence>
<feature type="binding site" evidence="10">
    <location>
        <position position="418"/>
    </location>
    <ligand>
        <name>[4Fe-4S] cluster</name>
        <dbReference type="ChEBI" id="CHEBI:49883"/>
        <note>4Fe-4S-S-AdoMet</note>
    </ligand>
</feature>
<name>C9LWH7_SELS3</name>
<dbReference type="GO" id="GO:0005829">
    <property type="term" value="C:cytosol"/>
    <property type="evidence" value="ECO:0007669"/>
    <property type="project" value="TreeGrafter"/>
</dbReference>
<dbReference type="GO" id="GO:0009229">
    <property type="term" value="P:thiamine diphosphate biosynthetic process"/>
    <property type="evidence" value="ECO:0007669"/>
    <property type="project" value="UniProtKB-UniRule"/>
</dbReference>
<comment type="catalytic activity">
    <reaction evidence="10">
        <text>5-amino-1-(5-phospho-beta-D-ribosyl)imidazole + S-adenosyl-L-methionine = 4-amino-2-methyl-5-(phosphooxymethyl)pyrimidine + CO + 5'-deoxyadenosine + formate + L-methionine + 3 H(+)</text>
        <dbReference type="Rhea" id="RHEA:24840"/>
        <dbReference type="ChEBI" id="CHEBI:15378"/>
        <dbReference type="ChEBI" id="CHEBI:15740"/>
        <dbReference type="ChEBI" id="CHEBI:17245"/>
        <dbReference type="ChEBI" id="CHEBI:17319"/>
        <dbReference type="ChEBI" id="CHEBI:57844"/>
        <dbReference type="ChEBI" id="CHEBI:58354"/>
        <dbReference type="ChEBI" id="CHEBI:59789"/>
        <dbReference type="ChEBI" id="CHEBI:137981"/>
        <dbReference type="EC" id="4.1.99.17"/>
    </reaction>
</comment>
<comment type="similarity">
    <text evidence="10">Belongs to the ThiC family.</text>
</comment>
<dbReference type="InterPro" id="IPR037509">
    <property type="entry name" value="ThiC"/>
</dbReference>
<feature type="binding site" evidence="10">
    <location>
        <position position="278"/>
    </location>
    <ligand>
        <name>Zn(2+)</name>
        <dbReference type="ChEBI" id="CHEBI:29105"/>
    </ligand>
</feature>
<keyword evidence="2 10" id="KW-0004">4Fe-4S</keyword>
<feature type="binding site" evidence="10">
    <location>
        <position position="172"/>
    </location>
    <ligand>
        <name>substrate</name>
    </ligand>
</feature>
<evidence type="ECO:0000256" key="7">
    <source>
        <dbReference type="ARBA" id="ARBA00023004"/>
    </source>
</evidence>
<feature type="binding site" evidence="10">
    <location>
        <position position="133"/>
    </location>
    <ligand>
        <name>substrate</name>
    </ligand>
</feature>
<keyword evidence="9 10" id="KW-0456">Lyase</keyword>
<dbReference type="Gene3D" id="6.10.250.620">
    <property type="match status" value="1"/>
</dbReference>
<proteinExistence type="inferred from homology"/>
<dbReference type="GO" id="GO:0008270">
    <property type="term" value="F:zinc ion binding"/>
    <property type="evidence" value="ECO:0007669"/>
    <property type="project" value="UniProtKB-UniRule"/>
</dbReference>
<keyword evidence="4 10" id="KW-0479">Metal-binding</keyword>
<comment type="cofactor">
    <cofactor evidence="10">
        <name>[4Fe-4S] cluster</name>
        <dbReference type="ChEBI" id="CHEBI:49883"/>
    </cofactor>
    <text evidence="10">Binds 1 [4Fe-4S] cluster per subunit. The cluster is coordinated with 3 cysteines and an exchangeable S-adenosyl-L-methionine.</text>
</comment>
<comment type="function">
    <text evidence="1 10">Catalyzes the synthesis of the hydroxymethylpyrimidine phosphate (HMP-P) moiety of thiamine from aminoimidazole ribotide (AIR) in a radical S-adenosyl-L-methionine (SAM)-dependent reaction.</text>
</comment>
<evidence type="ECO:0000256" key="10">
    <source>
        <dbReference type="HAMAP-Rule" id="MF_00089"/>
    </source>
</evidence>
<evidence type="ECO:0000256" key="4">
    <source>
        <dbReference type="ARBA" id="ARBA00022723"/>
    </source>
</evidence>
<feature type="binding site" evidence="10">
    <location>
        <begin position="194"/>
        <end position="196"/>
    </location>
    <ligand>
        <name>substrate</name>
    </ligand>
</feature>
<keyword evidence="8 10" id="KW-0411">Iron-sulfur</keyword>
<dbReference type="EMBL" id="ACKP02000044">
    <property type="protein sequence ID" value="EEX76725.1"/>
    <property type="molecule type" value="Genomic_DNA"/>
</dbReference>
<dbReference type="GO" id="GO:0070284">
    <property type="term" value="F:phosphomethylpyrimidine synthase activity"/>
    <property type="evidence" value="ECO:0007669"/>
    <property type="project" value="UniProtKB-EC"/>
</dbReference>
<dbReference type="SUPFAM" id="SSF51569">
    <property type="entry name" value="Aldolase"/>
    <property type="match status" value="1"/>
</dbReference>
<evidence type="ECO:0000256" key="3">
    <source>
        <dbReference type="ARBA" id="ARBA00022691"/>
    </source>
</evidence>
<evidence type="ECO:0000256" key="5">
    <source>
        <dbReference type="ARBA" id="ARBA00022833"/>
    </source>
</evidence>
<accession>C9LWH7</accession>
<gene>
    <name evidence="10 11" type="primary">thiC</name>
    <name evidence="11" type="ORF">SELSPUOL_01831</name>
</gene>
<dbReference type="NCBIfam" id="NF009895">
    <property type="entry name" value="PRK13352.1"/>
    <property type="match status" value="1"/>
</dbReference>
<dbReference type="PANTHER" id="PTHR30557">
    <property type="entry name" value="THIAMINE BIOSYNTHESIS PROTEIN THIC"/>
    <property type="match status" value="1"/>
</dbReference>
<dbReference type="HAMAP" id="MF_00089">
    <property type="entry name" value="ThiC"/>
    <property type="match status" value="1"/>
</dbReference>
<keyword evidence="7 10" id="KW-0408">Iron</keyword>
<evidence type="ECO:0000256" key="2">
    <source>
        <dbReference type="ARBA" id="ARBA00022485"/>
    </source>
</evidence>
<dbReference type="FunFam" id="3.20.20.540:FF:000001">
    <property type="entry name" value="Phosphomethylpyrimidine synthase"/>
    <property type="match status" value="1"/>
</dbReference>
<dbReference type="Pfam" id="PF01964">
    <property type="entry name" value="ThiC_Rad_SAM"/>
    <property type="match status" value="1"/>
</dbReference>
<dbReference type="AlphaFoldDB" id="C9LWH7"/>
<dbReference type="SFLD" id="SFLDS00113">
    <property type="entry name" value="Radical_SAM_Phosphomethylpyrim"/>
    <property type="match status" value="1"/>
</dbReference>
<evidence type="ECO:0000313" key="12">
    <source>
        <dbReference type="Proteomes" id="UP000003505"/>
    </source>
</evidence>
<feature type="binding site" evidence="10">
    <location>
        <position position="104"/>
    </location>
    <ligand>
        <name>substrate</name>
    </ligand>
</feature>
<comment type="caution">
    <text evidence="11">The sequence shown here is derived from an EMBL/GenBank/DDBJ whole genome shotgun (WGS) entry which is preliminary data.</text>
</comment>
<feature type="binding site" evidence="10">
    <location>
        <position position="425"/>
    </location>
    <ligand>
        <name>[4Fe-4S] cluster</name>
        <dbReference type="ChEBI" id="CHEBI:49883"/>
        <note>4Fe-4S-S-AdoMet</note>
    </ligand>
</feature>
<feature type="binding site" evidence="10">
    <location>
        <position position="75"/>
    </location>
    <ligand>
        <name>substrate</name>
    </ligand>
</feature>
<dbReference type="eggNOG" id="COG0422">
    <property type="taxonomic scope" value="Bacteria"/>
</dbReference>
<feature type="binding site" evidence="10">
    <location>
        <position position="421"/>
    </location>
    <ligand>
        <name>[4Fe-4S] cluster</name>
        <dbReference type="ChEBI" id="CHEBI:49883"/>
        <note>4Fe-4S-S-AdoMet</note>
    </ligand>
</feature>
<dbReference type="SFLD" id="SFLDG01114">
    <property type="entry name" value="phosphomethylpyrimidine_syntha"/>
    <property type="match status" value="1"/>
</dbReference>
<feature type="binding site" evidence="10">
    <location>
        <position position="301"/>
    </location>
    <ligand>
        <name>substrate</name>
    </ligand>
</feature>
<dbReference type="STRING" id="546271.Selsp_0695"/>
<feature type="binding site" evidence="10">
    <location>
        <begin position="235"/>
        <end position="238"/>
    </location>
    <ligand>
        <name>substrate</name>
    </ligand>
</feature>
<dbReference type="EC" id="4.1.99.17" evidence="10"/>
<sequence length="443" mass="47890">MLFARRNIMATQMQYAREGKITDAMRQVAEAEQLTAENIRERVAKGTVAICANVNHVGLKPAGVGAGLRTKVNANIGTSSTFPDIGPELEKLDAAVRAGADSVMDLSTGNNIDESRRRIIAHSPVMVGTVPLYEATVTAIKRHGAVVEMTADDILQTIERQAKDGADFMTLHCGLTLEAVRNLREEGRVMDIVSRGGSFIAGWMLYNEKENPLYTHFDDILDICEKYDSTISLGDGLRPGCLADATDRAQITELVNLGALVDRAWKRGVQVMVEGPGHMPFDQIAANMKLEKRLCHDAPFYVLGPLVTDVAPGYDHITAAIGGTLAAVSGADFLCYVTPAEHLCLPTLEDVHDGVIASRIAAHAADIVKGVPGAAAWDRKMAEARKKLDWEAQLALAIDPARARSRREARNDAGEGACSMCGDYCAVEIIQKYFDKPSAGRCD</sequence>
<dbReference type="GO" id="GO:0051539">
    <property type="term" value="F:4 iron, 4 sulfur cluster binding"/>
    <property type="evidence" value="ECO:0007669"/>
    <property type="project" value="UniProtKB-KW"/>
</dbReference>
<feature type="binding site" evidence="10">
    <location>
        <position position="342"/>
    </location>
    <ligand>
        <name>Zn(2+)</name>
        <dbReference type="ChEBI" id="CHEBI:29105"/>
    </ligand>
</feature>
<dbReference type="Gene3D" id="3.20.20.540">
    <property type="entry name" value="Radical SAM ThiC family, central domain"/>
    <property type="match status" value="1"/>
</dbReference>
<organism evidence="11 12">
    <name type="scientific">Selenomonas sputigena (strain ATCC 35185 / DSM 20758 / CCUG 44933 / VPI D19B-28)</name>
    <dbReference type="NCBI Taxonomy" id="546271"/>
    <lineage>
        <taxon>Bacteria</taxon>
        <taxon>Bacillati</taxon>
        <taxon>Bacillota</taxon>
        <taxon>Negativicutes</taxon>
        <taxon>Selenomonadales</taxon>
        <taxon>Selenomonadaceae</taxon>
        <taxon>Selenomonas</taxon>
    </lineage>
</organism>
<dbReference type="PANTHER" id="PTHR30557:SF1">
    <property type="entry name" value="PHOSPHOMETHYLPYRIMIDINE SYNTHASE, CHLOROPLASTIC"/>
    <property type="match status" value="1"/>
</dbReference>
<dbReference type="InterPro" id="IPR002817">
    <property type="entry name" value="ThiC/BzaA/B"/>
</dbReference>
<dbReference type="InterPro" id="IPR038521">
    <property type="entry name" value="ThiC/Bza_core_dom"/>
</dbReference>
<evidence type="ECO:0000256" key="6">
    <source>
        <dbReference type="ARBA" id="ARBA00022977"/>
    </source>
</evidence>
<comment type="pathway">
    <text evidence="10">Cofactor biosynthesis; thiamine diphosphate biosynthesis.</text>
</comment>
<evidence type="ECO:0000256" key="1">
    <source>
        <dbReference type="ARBA" id="ARBA00003175"/>
    </source>
</evidence>
<evidence type="ECO:0000256" key="8">
    <source>
        <dbReference type="ARBA" id="ARBA00023014"/>
    </source>
</evidence>
<keyword evidence="6 10" id="KW-0784">Thiamine biosynthesis</keyword>
<protein>
    <recommendedName>
        <fullName evidence="10">Phosphomethylpyrimidine synthase</fullName>
        <ecNumber evidence="10">4.1.99.17</ecNumber>
    </recommendedName>
    <alternativeName>
        <fullName evidence="10">Hydroxymethylpyrimidine phosphate synthase</fullName>
        <shortName evidence="10">HMP-P synthase</shortName>
        <shortName evidence="10">HMP-phosphate synthase</shortName>
        <shortName evidence="10">HMPP synthase</shortName>
    </alternativeName>
    <alternativeName>
        <fullName evidence="10">Thiamine biosynthesis protein ThiC</fullName>
    </alternativeName>
</protein>
<evidence type="ECO:0000313" key="11">
    <source>
        <dbReference type="EMBL" id="EEX76725.1"/>
    </source>
</evidence>
<dbReference type="Proteomes" id="UP000003505">
    <property type="component" value="Unassembled WGS sequence"/>
</dbReference>
<dbReference type="NCBIfam" id="TIGR00190">
    <property type="entry name" value="thiC"/>
    <property type="match status" value="1"/>
</dbReference>
<feature type="binding site" evidence="10">
    <location>
        <position position="274"/>
    </location>
    <ligand>
        <name>substrate</name>
    </ligand>
</feature>
<keyword evidence="5 10" id="KW-0862">Zinc</keyword>
<reference evidence="11 12" key="1">
    <citation type="submission" date="2009-09" db="EMBL/GenBank/DDBJ databases">
        <authorList>
            <person name="Weinstock G."/>
            <person name="Sodergren E."/>
            <person name="Clifton S."/>
            <person name="Fulton L."/>
            <person name="Fulton B."/>
            <person name="Courtney L."/>
            <person name="Fronick C."/>
            <person name="Harrison M."/>
            <person name="Strong C."/>
            <person name="Farmer C."/>
            <person name="Delahaunty K."/>
            <person name="Markovic C."/>
            <person name="Hall O."/>
            <person name="Minx P."/>
            <person name="Tomlinson C."/>
            <person name="Mitreva M."/>
            <person name="Nelson J."/>
            <person name="Hou S."/>
            <person name="Wollam A."/>
            <person name="Pepin K.H."/>
            <person name="Johnson M."/>
            <person name="Bhonagiri V."/>
            <person name="Nash W.E."/>
            <person name="Warren W."/>
            <person name="Chinwalla A."/>
            <person name="Mardis E.R."/>
            <person name="Wilson R.K."/>
        </authorList>
    </citation>
    <scope>NUCLEOTIDE SEQUENCE [LARGE SCALE GENOMIC DNA]</scope>
    <source>
        <strain evidence="12">ATCC 35185 / DSM 20758 / VPI D19B-28</strain>
    </source>
</reference>
<keyword evidence="3 10" id="KW-0949">S-adenosyl-L-methionine</keyword>
<dbReference type="SFLD" id="SFLDF00407">
    <property type="entry name" value="phosphomethylpyrimidine_syntha"/>
    <property type="match status" value="1"/>
</dbReference>